<dbReference type="SUPFAM" id="SSF51338">
    <property type="entry name" value="Composite domain of metallo-dependent hydrolases"/>
    <property type="match status" value="1"/>
</dbReference>
<dbReference type="STRING" id="1365484.W6QTQ4"/>
<dbReference type="EMBL" id="HG792016">
    <property type="protein sequence ID" value="CDM32922.1"/>
    <property type="molecule type" value="Genomic_DNA"/>
</dbReference>
<dbReference type="InterPro" id="IPR011059">
    <property type="entry name" value="Metal-dep_hydrolase_composite"/>
</dbReference>
<dbReference type="AlphaFoldDB" id="W6QTQ4"/>
<organism evidence="1 2">
    <name type="scientific">Penicillium roqueforti (strain FM164)</name>
    <dbReference type="NCBI Taxonomy" id="1365484"/>
    <lineage>
        <taxon>Eukaryota</taxon>
        <taxon>Fungi</taxon>
        <taxon>Dikarya</taxon>
        <taxon>Ascomycota</taxon>
        <taxon>Pezizomycotina</taxon>
        <taxon>Eurotiomycetes</taxon>
        <taxon>Eurotiomycetidae</taxon>
        <taxon>Eurotiales</taxon>
        <taxon>Aspergillaceae</taxon>
        <taxon>Penicillium</taxon>
    </lineage>
</organism>
<protein>
    <submittedName>
        <fullName evidence="1">Metal-dependent hydrolase, composite domain</fullName>
    </submittedName>
</protein>
<keyword evidence="1" id="KW-0378">Hydrolase</keyword>
<accession>W6QTQ4</accession>
<name>W6QTQ4_PENRF</name>
<evidence type="ECO:0000313" key="1">
    <source>
        <dbReference type="EMBL" id="CDM32922.1"/>
    </source>
</evidence>
<keyword evidence="2" id="KW-1185">Reference proteome</keyword>
<reference evidence="1" key="1">
    <citation type="journal article" date="2014" name="Nat. Commun.">
        <title>Multiple recent horizontal transfers of a large genomic region in cheese making fungi.</title>
        <authorList>
            <person name="Cheeseman K."/>
            <person name="Ropars J."/>
            <person name="Renault P."/>
            <person name="Dupont J."/>
            <person name="Gouzy J."/>
            <person name="Branca A."/>
            <person name="Abraham A.L."/>
            <person name="Ceppi M."/>
            <person name="Conseiller E."/>
            <person name="Debuchy R."/>
            <person name="Malagnac F."/>
            <person name="Goarin A."/>
            <person name="Silar P."/>
            <person name="Lacoste S."/>
            <person name="Sallet E."/>
            <person name="Bensimon A."/>
            <person name="Giraud T."/>
            <person name="Brygoo Y."/>
        </authorList>
    </citation>
    <scope>NUCLEOTIDE SEQUENCE [LARGE SCALE GENOMIC DNA]</scope>
    <source>
        <strain evidence="1">FM164</strain>
    </source>
</reference>
<dbReference type="Gene3D" id="2.30.40.10">
    <property type="entry name" value="Urease, subunit C, domain 1"/>
    <property type="match status" value="1"/>
</dbReference>
<dbReference type="OrthoDB" id="5595695at2759"/>
<sequence length="101" mass="11082">MAQNLPSSDIKPWTRPAPKGYKFTNAHIVDVASGTIIENQTLIATDGKITYLGQESSAPTELETVDCQGKYLSLGLFDVYIHLYAILGFSDLSKAFENLNN</sequence>
<gene>
    <name evidence="1" type="ORF">PROQFM164_S02g003073</name>
</gene>
<proteinExistence type="predicted"/>
<evidence type="ECO:0000313" key="2">
    <source>
        <dbReference type="Proteomes" id="UP000030686"/>
    </source>
</evidence>
<dbReference type="GO" id="GO:0016810">
    <property type="term" value="F:hydrolase activity, acting on carbon-nitrogen (but not peptide) bonds"/>
    <property type="evidence" value="ECO:0007669"/>
    <property type="project" value="InterPro"/>
</dbReference>
<dbReference type="Proteomes" id="UP000030686">
    <property type="component" value="Unassembled WGS sequence"/>
</dbReference>